<dbReference type="InterPro" id="IPR005546">
    <property type="entry name" value="Autotransporte_beta"/>
</dbReference>
<feature type="region of interest" description="Disordered" evidence="2">
    <location>
        <begin position="157"/>
        <end position="177"/>
    </location>
</feature>
<dbReference type="InterPro" id="IPR053787">
    <property type="entry name" value="Autotransptr-assoc_N"/>
</dbReference>
<organism evidence="5 6">
    <name type="scientific">Fusobacterium periodonticum</name>
    <dbReference type="NCBI Taxonomy" id="860"/>
    <lineage>
        <taxon>Bacteria</taxon>
        <taxon>Fusobacteriati</taxon>
        <taxon>Fusobacteriota</taxon>
        <taxon>Fusobacteriia</taxon>
        <taxon>Fusobacteriales</taxon>
        <taxon>Fusobacteriaceae</taxon>
        <taxon>Fusobacterium</taxon>
    </lineage>
</organism>
<keyword evidence="3" id="KW-0812">Transmembrane</keyword>
<dbReference type="InterPro" id="IPR036709">
    <property type="entry name" value="Autotransporte_beta_dom_sf"/>
</dbReference>
<feature type="compositionally biased region" description="Polar residues" evidence="2">
    <location>
        <begin position="168"/>
        <end position="177"/>
    </location>
</feature>
<evidence type="ECO:0000256" key="1">
    <source>
        <dbReference type="SAM" id="Coils"/>
    </source>
</evidence>
<proteinExistence type="predicted"/>
<name>A0AAD0HW83_9FUSO</name>
<dbReference type="NCBIfam" id="NF033175">
    <property type="entry name" value="fuso_auto_Nterm"/>
    <property type="match status" value="1"/>
</dbReference>
<dbReference type="SMART" id="SM00869">
    <property type="entry name" value="Autotransporter"/>
    <property type="match status" value="1"/>
</dbReference>
<dbReference type="PROSITE" id="PS51208">
    <property type="entry name" value="AUTOTRANSPORTER"/>
    <property type="match status" value="1"/>
</dbReference>
<dbReference type="SUPFAM" id="SSF103515">
    <property type="entry name" value="Autotransporter"/>
    <property type="match status" value="1"/>
</dbReference>
<protein>
    <submittedName>
        <fullName evidence="5">Autotransporter domain-containing protein</fullName>
    </submittedName>
</protein>
<feature type="domain" description="Autotransporter" evidence="4">
    <location>
        <begin position="2579"/>
        <end position="2872"/>
    </location>
</feature>
<accession>A0AAD0HW83</accession>
<keyword evidence="3" id="KW-1133">Transmembrane helix</keyword>
<dbReference type="Pfam" id="PF03797">
    <property type="entry name" value="Autotransporter"/>
    <property type="match status" value="1"/>
</dbReference>
<keyword evidence="1" id="KW-0175">Coiled coil</keyword>
<dbReference type="Proteomes" id="UP000241472">
    <property type="component" value="Chromosome"/>
</dbReference>
<dbReference type="EMBL" id="CP028108">
    <property type="protein sequence ID" value="AVQ26113.1"/>
    <property type="molecule type" value="Genomic_DNA"/>
</dbReference>
<dbReference type="KEGG" id="fpei:C4N17_10995"/>
<evidence type="ECO:0000259" key="4">
    <source>
        <dbReference type="PROSITE" id="PS51208"/>
    </source>
</evidence>
<feature type="transmembrane region" description="Helical" evidence="3">
    <location>
        <begin position="21"/>
        <end position="40"/>
    </location>
</feature>
<sequence>MNKNFQKIEKDLRSIAKRYKSVKYSIGLVILFLMMGLNAFSEEVNTDQNVSNPVGTIATREGIRDSVEGLQGKIKDARAENTKSIESLRLELVQLMEQGNQVVKSPWSSWQFGINYMYDNWSGTYKGRGDKPSKYVYNSIYRRGNWEERNAIDTIAGKSVDGDPITPGNENTSTWQTATTPTGVTKLKRDTSIDASTNGKREWGLVELRKIREPLNEVEIFANVSPKEVKKDKLDIPVSVTPPATLSAPVVKPNVNKPTEAPKVDLPNPPVLEIPGDPNLTFNPTISVLKVEKVGNITVNPGTVTPVDFILEPAVLSNSRNFLRKYTQTPQSYNLNSTTVVVNNVSTRPDGYKTGNYISTWGYIKDLGNVTTNVDVDVDGTRAFMIDEGIDKNNDRGIDPFNYNGVINLKKSQNVGIDVQGTHTVYGPGAYVNTESKYNDINTVANVVVTNSGTINGIGGPNIKNQVAFGFNNFDASTNNTRTEMVNAASGVIKLDAEESVGIQLRPEDPNASGASDRLGLNMMAGKNDGTITLNGAGSFGILTVKNKNPNTKVLAAPKTYSNYGVTTSAGGQIASRAQEVNKSFVKNTGTISIQSDNSIGVGILNSIQSVEVGKFIDIGTSTLGAYGDKNGNGKVDGAVGVYTEEATRPVKGRVYTYTTDSKGVTTETITAGGKDDHGLENTIGIEDTSQPYTDSTGATKYKRTGKQVGTDTVEVSATITLGSNSTSSFGLRNSNTGSITLVSGGKVKIEGEKNFGALSNAAAGRININHGAEITGDGKESIGYAMLQGTGVNAGTIDITGAPTNTATPAAYNGSIGFYGVKGTFTNTSTGKIITSGTLAHSVVLKQNSTTQGEMTFNHYGEINVSSASTKPGNIGVYSDGYALANFYNDAKVYVGDDSIGIHTPKKDGFNQTFKNHGTLGIKIGARSTFAYLDADGTPTETTLKEFFNFGNAKVNIESGMGEKSSLVYANNQAKALLDADLTIDKGDAAASTMALLATNKSAVTVDSGKTLTTNTQVALAAINGTTTAGSGSTAKNKGTIVSNRTNNGIGIYAKDGGSKAINDGTITMMGKEAAGMYGEDITTFENKAGKSIEVKEEKSVGMYAKSTGTNTLTAQNDGKITTNKQKSVGIYLENATTGPAVANLKASNKEIEIKGGTESIGIYAPASTVSKVGKVTMADAATKSIAVYLSKGAQATTVATDEIDLGKSAKNIAYFIKNKDTGFGTSTDIGKVSGYGVGVYLEGTSTTDIAELTATSPNLNFTTGNDTGNGIVGLYLKGDTDISAYNKKITVGDTVVDAINGKDIAPAIAIYSEKQGVSATPYVIKADIQTGKKAVGIFSVPDKTAPVVANKSYIKYLGSRMDLGEGSTGFYVNGKTELDTTNKTTTINLDGGLVAYVTQNSEFVGGKSEVNLSKSGVGVYGERGAKVDVGSWSFNNKGNAAEEVRLKEGIAKVTTPKSLKPKMVLTHVINGETYLTSTVTAIADTGYTQEENIGLMAQGLKNTKVGITWDKGTDYEIINEGTIDFKDSIKSTAIYAESARVKNDGTIKLGGSSTGIYGIYRDDSPKFEDAGGTKYPNKLEIDTTANSNISLGTNSTGMYLVNAEKLNTAAGGTIQSSANATNNFGIYAINGKVDVPTTGTPAEIAEANAYNNKNDNFKTLTMTNNSNITLGNGSVGIYTRGQSDAARNTVTNDGNITVGDNLTGAPAVGIYAENTNLTQGDTGTPDITVGEKGIALYGKNSTVEAKGTVNYTNKGILGYFEDSTFTSHYGDLTAHQNTILFLKNSTANMNGAGADIDITVPDKAATSDSFAGVYVEGTSTLNGVKKITVGENSNGIFMKNATFTSNVTDIVSTKEGAKGLLAVESDLTNNSKITLSGDSSIGIYSDASNAKTVTNNGKLTISGKKTLGVFLKGSQTFINIADIDVADTTSSVLAEKTVGIYTKDGTSTIKHNSGTINVGTKSIGIFSATNSGVEVDTPAKINVKDEAIGIYKEKGTALLKGEIDVAAHTSTTKNSEPVGLYGLNGANITDSASKITVGAKSFGFILENETTATTNQYTSTGAGTVSLGDDSVFLYSNGQASLTNGRDISSNSKRLIGFYIKGNGTNRGDLINNATIDFSNSLGSIGIYAPGGKATNNGRILVGETDSIDPATGKTYTDVSKIIYGIGMAADNGGHIINNNEIRIYGDKSIGMYGKGVGTTVENNGTIFLDGSRATATNKIQSMIGVYVDEGATFVNKGDIRTADAYAGKDVGGTIKVNDNVSGLVGVAVMNGSTLENHGNIDIDANESYGVVIRGKSPTQPAVIKNYGNFRINVRGRGTYGVSYKDISAADLAALEAIVNSKLKSDATGQELVAAAGTDKSYEGVSITIQNGKPVFTRNGVLVSDSEVEKIEKIIGNATSNLGMSDVGFYIDTLGRTKPIDINGATPPINSQLIVGTEYSELTNKKEWFVKDDVIAPFLQQIQGRNFKLTSIAGSLTWMATPVLDNYGQIKGVAMTKLPYTAFVEKSHNAWNFADGLEQRYGMNALDSREKRVFNLLNSIGNNEEILLTQAYDEMMGHQYANVQQRIYETGNILNREFSYLRNAWSNPTKDANKVKVFGTNGEYKTDTAGIIDYKYNAQGVAYVHEDESVKLGETVGWYAGLVHNRYKFEDIGRSKEEMLQGKVGMFKSVPFDDNNSLNWTISGDVFVGYNKMHRRFLVVNEIFNAKSRYYSYGLGVKNELSKEFRLSEGFALKPYGALRLEYGRMSKIRERSGEVKLEVKSNDYISIKPEIGAELSYRAFFGPKSLKAAVTVAYENELGVLANPKNKARVAGTSADWFNIRGEKEDRRGNVKTDLNIGVDNQRIGVTANVGYDTKGSNIRGGLGLRVIF</sequence>
<gene>
    <name evidence="5" type="ORF">C4N17_10995</name>
</gene>
<evidence type="ECO:0000313" key="5">
    <source>
        <dbReference type="EMBL" id="AVQ26113.1"/>
    </source>
</evidence>
<feature type="coiled-coil region" evidence="1">
    <location>
        <begin position="60"/>
        <end position="98"/>
    </location>
</feature>
<evidence type="ECO:0000256" key="2">
    <source>
        <dbReference type="SAM" id="MobiDB-lite"/>
    </source>
</evidence>
<dbReference type="RefSeq" id="WP_008793907.1">
    <property type="nucleotide sequence ID" value="NZ_CABKNO010000005.1"/>
</dbReference>
<reference evidence="5 6" key="1">
    <citation type="submission" date="2018-03" db="EMBL/GenBank/DDBJ databases">
        <title>Complete Fusobacterium genomes using hybrid Minion sequencing.</title>
        <authorList>
            <person name="Slade D.J."/>
            <person name="Lahmers K."/>
        </authorList>
    </citation>
    <scope>NUCLEOTIDE SEQUENCE [LARGE SCALE GENOMIC DNA]</scope>
    <source>
        <strain evidence="5 6">2_1_31</strain>
    </source>
</reference>
<evidence type="ECO:0000313" key="6">
    <source>
        <dbReference type="Proteomes" id="UP000241472"/>
    </source>
</evidence>
<keyword evidence="3" id="KW-0472">Membrane</keyword>
<evidence type="ECO:0000256" key="3">
    <source>
        <dbReference type="SAM" id="Phobius"/>
    </source>
</evidence>